<keyword evidence="2" id="KW-0255">Endonuclease</keyword>
<dbReference type="Proteomes" id="UP001163846">
    <property type="component" value="Unassembled WGS sequence"/>
</dbReference>
<feature type="non-terminal residue" evidence="2">
    <location>
        <position position="1"/>
    </location>
</feature>
<keyword evidence="2" id="KW-0378">Hydrolase</keyword>
<evidence type="ECO:0000313" key="3">
    <source>
        <dbReference type="Proteomes" id="UP001163846"/>
    </source>
</evidence>
<dbReference type="InterPro" id="IPR005135">
    <property type="entry name" value="Endo/exonuclease/phosphatase"/>
</dbReference>
<keyword evidence="3" id="KW-1185">Reference proteome</keyword>
<dbReference type="InterPro" id="IPR036691">
    <property type="entry name" value="Endo/exonu/phosph_ase_sf"/>
</dbReference>
<keyword evidence="2" id="KW-0540">Nuclease</keyword>
<comment type="caution">
    <text evidence="2">The sequence shown here is derived from an EMBL/GenBank/DDBJ whole genome shotgun (WGS) entry which is preliminary data.</text>
</comment>
<feature type="domain" description="Endonuclease/exonuclease/phosphatase" evidence="1">
    <location>
        <begin position="54"/>
        <end position="146"/>
    </location>
</feature>
<dbReference type="AlphaFoldDB" id="A0AA38U2A9"/>
<dbReference type="SUPFAM" id="SSF56219">
    <property type="entry name" value="DNase I-like"/>
    <property type="match status" value="1"/>
</dbReference>
<dbReference type="Pfam" id="PF14529">
    <property type="entry name" value="Exo_endo_phos_2"/>
    <property type="match status" value="1"/>
</dbReference>
<evidence type="ECO:0000259" key="1">
    <source>
        <dbReference type="Pfam" id="PF14529"/>
    </source>
</evidence>
<sequence>PISPTPSAPDTVTPRVYAYVKSSIQAEVTLRTDIISDRDMMILDVKPRKGKQVTFIHTYNDPSLGRQQPMWRLRHLNLPANQAMVVTGDMNLHHLRWSRGAPRSSMITDEVVEWLNQNLFALINKPGVPTHYPHDSGKHPSVIDLT</sequence>
<gene>
    <name evidence="2" type="ORF">F5878DRAFT_550015</name>
</gene>
<reference evidence="2" key="1">
    <citation type="submission" date="2022-08" db="EMBL/GenBank/DDBJ databases">
        <authorList>
            <consortium name="DOE Joint Genome Institute"/>
            <person name="Min B."/>
            <person name="Riley R."/>
            <person name="Sierra-Patev S."/>
            <person name="Naranjo-Ortiz M."/>
            <person name="Looney B."/>
            <person name="Konkel Z."/>
            <person name="Slot J.C."/>
            <person name="Sakamoto Y."/>
            <person name="Steenwyk J.L."/>
            <person name="Rokas A."/>
            <person name="Carro J."/>
            <person name="Camarero S."/>
            <person name="Ferreira P."/>
            <person name="Molpeceres G."/>
            <person name="Ruiz-Duenas F.J."/>
            <person name="Serrano A."/>
            <person name="Henrissat B."/>
            <person name="Drula E."/>
            <person name="Hughes K.W."/>
            <person name="Mata J.L."/>
            <person name="Ishikawa N.K."/>
            <person name="Vargas-Isla R."/>
            <person name="Ushijima S."/>
            <person name="Smith C.A."/>
            <person name="Ahrendt S."/>
            <person name="Andreopoulos W."/>
            <person name="He G."/>
            <person name="Labutti K."/>
            <person name="Lipzen A."/>
            <person name="Ng V."/>
            <person name="Sandor L."/>
            <person name="Barry K."/>
            <person name="Martinez A.T."/>
            <person name="Xiao Y."/>
            <person name="Gibbons J.G."/>
            <person name="Terashima K."/>
            <person name="Hibbett D.S."/>
            <person name="Grigoriev I.V."/>
        </authorList>
    </citation>
    <scope>NUCLEOTIDE SEQUENCE</scope>
    <source>
        <strain evidence="2">TFB9207</strain>
    </source>
</reference>
<proteinExistence type="predicted"/>
<dbReference type="Gene3D" id="3.60.10.10">
    <property type="entry name" value="Endonuclease/exonuclease/phosphatase"/>
    <property type="match status" value="1"/>
</dbReference>
<accession>A0AA38U2A9</accession>
<name>A0AA38U2A9_9AGAR</name>
<dbReference type="GO" id="GO:0004519">
    <property type="term" value="F:endonuclease activity"/>
    <property type="evidence" value="ECO:0007669"/>
    <property type="project" value="UniProtKB-KW"/>
</dbReference>
<dbReference type="EMBL" id="MU807972">
    <property type="protein sequence ID" value="KAJ3830971.1"/>
    <property type="molecule type" value="Genomic_DNA"/>
</dbReference>
<evidence type="ECO:0000313" key="2">
    <source>
        <dbReference type="EMBL" id="KAJ3830971.1"/>
    </source>
</evidence>
<protein>
    <submittedName>
        <fullName evidence="2">Endonuclease/exonuclease/phosphatase</fullName>
    </submittedName>
</protein>
<organism evidence="2 3">
    <name type="scientific">Lentinula raphanica</name>
    <dbReference type="NCBI Taxonomy" id="153919"/>
    <lineage>
        <taxon>Eukaryota</taxon>
        <taxon>Fungi</taxon>
        <taxon>Dikarya</taxon>
        <taxon>Basidiomycota</taxon>
        <taxon>Agaricomycotina</taxon>
        <taxon>Agaricomycetes</taxon>
        <taxon>Agaricomycetidae</taxon>
        <taxon>Agaricales</taxon>
        <taxon>Marasmiineae</taxon>
        <taxon>Omphalotaceae</taxon>
        <taxon>Lentinula</taxon>
    </lineage>
</organism>